<comment type="caution">
    <text evidence="1">The sequence shown here is derived from an EMBL/GenBank/DDBJ whole genome shotgun (WGS) entry which is preliminary data.</text>
</comment>
<evidence type="ECO:0000313" key="2">
    <source>
        <dbReference type="Proteomes" id="UP001046870"/>
    </source>
</evidence>
<keyword evidence="2" id="KW-1185">Reference proteome</keyword>
<protein>
    <submittedName>
        <fullName evidence="1">Uncharacterized protein</fullName>
    </submittedName>
</protein>
<reference evidence="1" key="1">
    <citation type="submission" date="2021-01" db="EMBL/GenBank/DDBJ databases">
        <authorList>
            <person name="Zahm M."/>
            <person name="Roques C."/>
            <person name="Cabau C."/>
            <person name="Klopp C."/>
            <person name="Donnadieu C."/>
            <person name="Jouanno E."/>
            <person name="Lampietro C."/>
            <person name="Louis A."/>
            <person name="Herpin A."/>
            <person name="Echchiki A."/>
            <person name="Berthelot C."/>
            <person name="Parey E."/>
            <person name="Roest-Crollius H."/>
            <person name="Braasch I."/>
            <person name="Postlethwait J."/>
            <person name="Bobe J."/>
            <person name="Montfort J."/>
            <person name="Bouchez O."/>
            <person name="Begum T."/>
            <person name="Mejri S."/>
            <person name="Adams A."/>
            <person name="Chen W.-J."/>
            <person name="Guiguen Y."/>
        </authorList>
    </citation>
    <scope>NUCLEOTIDE SEQUENCE</scope>
    <source>
        <strain evidence="1">YG-15Mar2019-1</strain>
        <tissue evidence="1">Brain</tissue>
    </source>
</reference>
<sequence>MVMTEQNPNYQFHSLDFSPQQLARSPAPLACFGKSSRGRCFWEGPLRRPCTELEGRGAQMVQSAWWGGAVRDRGFES</sequence>
<gene>
    <name evidence="1" type="ORF">MATL_G00071060</name>
</gene>
<dbReference type="Proteomes" id="UP001046870">
    <property type="component" value="Chromosome 5"/>
</dbReference>
<organism evidence="1 2">
    <name type="scientific">Megalops atlanticus</name>
    <name type="common">Tarpon</name>
    <name type="synonym">Clupea gigantea</name>
    <dbReference type="NCBI Taxonomy" id="7932"/>
    <lineage>
        <taxon>Eukaryota</taxon>
        <taxon>Metazoa</taxon>
        <taxon>Chordata</taxon>
        <taxon>Craniata</taxon>
        <taxon>Vertebrata</taxon>
        <taxon>Euteleostomi</taxon>
        <taxon>Actinopterygii</taxon>
        <taxon>Neopterygii</taxon>
        <taxon>Teleostei</taxon>
        <taxon>Elopiformes</taxon>
        <taxon>Megalopidae</taxon>
        <taxon>Megalops</taxon>
    </lineage>
</organism>
<accession>A0A9D3Q5B1</accession>
<proteinExistence type="predicted"/>
<dbReference type="EMBL" id="JAFDVH010000005">
    <property type="protein sequence ID" value="KAG7477568.1"/>
    <property type="molecule type" value="Genomic_DNA"/>
</dbReference>
<dbReference type="AlphaFoldDB" id="A0A9D3Q5B1"/>
<name>A0A9D3Q5B1_MEGAT</name>
<evidence type="ECO:0000313" key="1">
    <source>
        <dbReference type="EMBL" id="KAG7477568.1"/>
    </source>
</evidence>